<evidence type="ECO:0000313" key="2">
    <source>
        <dbReference type="Proteomes" id="UP000245699"/>
    </source>
</evidence>
<reference evidence="1 2" key="1">
    <citation type="journal article" date="2018" name="MBio">
        <title>Comparative Genomics Reveals the Core Gene Toolbox for the Fungus-Insect Symbiosis.</title>
        <authorList>
            <person name="Wang Y."/>
            <person name="Stata M."/>
            <person name="Wang W."/>
            <person name="Stajich J.E."/>
            <person name="White M.M."/>
            <person name="Moncalvo J.M."/>
        </authorList>
    </citation>
    <scope>NUCLEOTIDE SEQUENCE [LARGE SCALE GENOMIC DNA]</scope>
    <source>
        <strain evidence="1 2">AUS-77-4</strain>
    </source>
</reference>
<organism evidence="1 2">
    <name type="scientific">Furculomyces boomerangus</name>
    <dbReference type="NCBI Taxonomy" id="61424"/>
    <lineage>
        <taxon>Eukaryota</taxon>
        <taxon>Fungi</taxon>
        <taxon>Fungi incertae sedis</taxon>
        <taxon>Zoopagomycota</taxon>
        <taxon>Kickxellomycotina</taxon>
        <taxon>Harpellomycetes</taxon>
        <taxon>Harpellales</taxon>
        <taxon>Harpellaceae</taxon>
        <taxon>Furculomyces</taxon>
    </lineage>
</organism>
<accession>A0A2T9YRP9</accession>
<protein>
    <submittedName>
        <fullName evidence="1">Uncharacterized protein</fullName>
    </submittedName>
</protein>
<sequence length="309" mass="36422">MAEAEIKQDTLDIETEAKNDSVKMEKCNPFDKLDEYILESIFIFSKNPELSKISMGLFRISHYTPTQVKYLIKNVYLKKQFSQSIFYSKYPKLSRKEELVIELVRNGIDIYEGGKSSIYNRIFMYKMNKALNVMLQLFKKVKIAYTPDTTNTANINIPDILEKNEYYMIQPQITQLSMINIVKKFELYKDEHIETFLILFETDNIKLDLVEDCGVAVESLFIKENREIKLHRNMNYNISLDELIKITIKKDQPILTKYIIEYMEYTKTQLQSFLKVVTPDENNHEIASSFNKAVRLVNSYISELQQKEI</sequence>
<dbReference type="AlphaFoldDB" id="A0A2T9YRP9"/>
<proteinExistence type="predicted"/>
<comment type="caution">
    <text evidence="1">The sequence shown here is derived from an EMBL/GenBank/DDBJ whole genome shotgun (WGS) entry which is preliminary data.</text>
</comment>
<gene>
    <name evidence="1" type="ORF">BB559_002842</name>
</gene>
<keyword evidence="2" id="KW-1185">Reference proteome</keyword>
<name>A0A2T9YRP9_9FUNG</name>
<dbReference type="EMBL" id="MBFT01000213">
    <property type="protein sequence ID" value="PVU95028.1"/>
    <property type="molecule type" value="Genomic_DNA"/>
</dbReference>
<dbReference type="Proteomes" id="UP000245699">
    <property type="component" value="Unassembled WGS sequence"/>
</dbReference>
<evidence type="ECO:0000313" key="1">
    <source>
        <dbReference type="EMBL" id="PVU95028.1"/>
    </source>
</evidence>